<organism evidence="1 2">
    <name type="scientific">Brassica napus</name>
    <name type="common">Rape</name>
    <dbReference type="NCBI Taxonomy" id="3708"/>
    <lineage>
        <taxon>Eukaryota</taxon>
        <taxon>Viridiplantae</taxon>
        <taxon>Streptophyta</taxon>
        <taxon>Embryophyta</taxon>
        <taxon>Tracheophyta</taxon>
        <taxon>Spermatophyta</taxon>
        <taxon>Magnoliopsida</taxon>
        <taxon>eudicotyledons</taxon>
        <taxon>Gunneridae</taxon>
        <taxon>Pentapetalae</taxon>
        <taxon>rosids</taxon>
        <taxon>malvids</taxon>
        <taxon>Brassicales</taxon>
        <taxon>Brassicaceae</taxon>
        <taxon>Brassiceae</taxon>
        <taxon>Brassica</taxon>
    </lineage>
</organism>
<dbReference type="EMBL" id="JAGKQM010000019">
    <property type="protein sequence ID" value="KAH0857080.1"/>
    <property type="molecule type" value="Genomic_DNA"/>
</dbReference>
<dbReference type="Proteomes" id="UP000824890">
    <property type="component" value="Unassembled WGS sequence"/>
</dbReference>
<sequence>FDWRRSAGGGFRRVRRGCHRLSSLSSTLSLSRLLPQLFCLADIPTVVVFLSSPASLPSGQGSGAVVRCVYKGGAWWFFQGLTLRHSSDLARSTFNGGRLCFGGGAPVIADPSGVSCWCRRLVPSFSVGGLSGGYSLLVVSPCRWVQGSLWLGDVAVRLMSLWFSELVTRAGQCAPFIVQRLVDVAGYQLLVSPNKSGCGLDVEVLVVPVRGLQVVGALVRWFRHFGAAPLSSAASSEFSLVSLLFAGGRALL</sequence>
<feature type="non-terminal residue" evidence="1">
    <location>
        <position position="1"/>
    </location>
</feature>
<protein>
    <submittedName>
        <fullName evidence="1">Uncharacterized protein</fullName>
    </submittedName>
</protein>
<name>A0ABQ7XMB9_BRANA</name>
<reference evidence="1 2" key="1">
    <citation type="submission" date="2021-05" db="EMBL/GenBank/DDBJ databases">
        <title>Genome Assembly of Synthetic Allotetraploid Brassica napus Reveals Homoeologous Exchanges between Subgenomes.</title>
        <authorList>
            <person name="Davis J.T."/>
        </authorList>
    </citation>
    <scope>NUCLEOTIDE SEQUENCE [LARGE SCALE GENOMIC DNA]</scope>
    <source>
        <strain evidence="2">cv. Da-Ae</strain>
        <tissue evidence="1">Seedling</tissue>
    </source>
</reference>
<evidence type="ECO:0000313" key="1">
    <source>
        <dbReference type="EMBL" id="KAH0857080.1"/>
    </source>
</evidence>
<keyword evidence="2" id="KW-1185">Reference proteome</keyword>
<gene>
    <name evidence="1" type="ORF">HID58_085341</name>
</gene>
<accession>A0ABQ7XMB9</accession>
<proteinExistence type="predicted"/>
<comment type="caution">
    <text evidence="1">The sequence shown here is derived from an EMBL/GenBank/DDBJ whole genome shotgun (WGS) entry which is preliminary data.</text>
</comment>
<evidence type="ECO:0000313" key="2">
    <source>
        <dbReference type="Proteomes" id="UP000824890"/>
    </source>
</evidence>